<organism evidence="1 2">
    <name type="scientific">Hohenbuehelia grisea</name>
    <dbReference type="NCBI Taxonomy" id="104357"/>
    <lineage>
        <taxon>Eukaryota</taxon>
        <taxon>Fungi</taxon>
        <taxon>Dikarya</taxon>
        <taxon>Basidiomycota</taxon>
        <taxon>Agaricomycotina</taxon>
        <taxon>Agaricomycetes</taxon>
        <taxon>Agaricomycetidae</taxon>
        <taxon>Agaricales</taxon>
        <taxon>Pleurotineae</taxon>
        <taxon>Pleurotaceae</taxon>
        <taxon>Hohenbuehelia</taxon>
    </lineage>
</organism>
<comment type="caution">
    <text evidence="1">The sequence shown here is derived from an EMBL/GenBank/DDBJ whole genome shotgun (WGS) entry which is preliminary data.</text>
</comment>
<proteinExistence type="predicted"/>
<dbReference type="SUPFAM" id="SSF52047">
    <property type="entry name" value="RNI-like"/>
    <property type="match status" value="1"/>
</dbReference>
<evidence type="ECO:0008006" key="3">
    <source>
        <dbReference type="Google" id="ProtNLM"/>
    </source>
</evidence>
<dbReference type="Gene3D" id="3.80.10.10">
    <property type="entry name" value="Ribonuclease Inhibitor"/>
    <property type="match status" value="1"/>
</dbReference>
<evidence type="ECO:0000313" key="2">
    <source>
        <dbReference type="Proteomes" id="UP001556367"/>
    </source>
</evidence>
<name>A0ABR3IRZ7_9AGAR</name>
<reference evidence="2" key="1">
    <citation type="submission" date="2024-06" db="EMBL/GenBank/DDBJ databases">
        <title>Multi-omics analyses provide insights into the biosynthesis of the anticancer antibiotic pleurotin in Hohenbuehelia grisea.</title>
        <authorList>
            <person name="Weaver J.A."/>
            <person name="Alberti F."/>
        </authorList>
    </citation>
    <scope>NUCLEOTIDE SEQUENCE [LARGE SCALE GENOMIC DNA]</scope>
    <source>
        <strain evidence="2">T-177</strain>
    </source>
</reference>
<dbReference type="EMBL" id="JASNQZ010000015">
    <property type="protein sequence ID" value="KAL0946049.1"/>
    <property type="molecule type" value="Genomic_DNA"/>
</dbReference>
<gene>
    <name evidence="1" type="ORF">HGRIS_012322</name>
</gene>
<dbReference type="PANTHER" id="PTHR13318">
    <property type="entry name" value="PARTNER OF PAIRED, ISOFORM B-RELATED"/>
    <property type="match status" value="1"/>
</dbReference>
<sequence length="532" mass="59914">MHRCLLVDEIFLNIVDNLEINYRTRSLAVLARTCRALKQRSLAKLWSEIDTLLPLLKLIPQNAWAVIPDGYISDYEFEMGAGRGVFHSRRELTPGEDWARFNIYAPLIRSFKHYDDYQHAIIHPDALYEISLHKSNSPFLPQLRSFSWNDEAQNTASFVQLFSSPSVTQLKLMHFQYRSSAAELTPSLKALALSCPNLESFEVSGVSERLLVFLLAPRAANKLPFFTSLKSLTLLATADFAIPQFDLLHINAYPQLESLSLTFDNVIPNCASSISSTSLRKLMLSYFSLTTKICDFCRSLQLPQLSELTLKINGKLETALINDICLSISKFDNLSALRIHSMWGDPIITLFDIQPLLDLRGLRELHLSVYSLRLGDQAITSISKAFPSLRRLYLLASSQDIFGRRPDLVDCTLAGLEALSSNCRHLKELAARIDTANMLSGFLDHDDPQRARNTALTRLDVGESLETDPGPTAKALAAVFPSLKQVDSSPICPPGFDSEHRMHRMNRILRGWRDVNRLLSGAHASIENRRKN</sequence>
<dbReference type="Proteomes" id="UP001556367">
    <property type="component" value="Unassembled WGS sequence"/>
</dbReference>
<protein>
    <recommendedName>
        <fullName evidence="3">F-box domain-containing protein</fullName>
    </recommendedName>
</protein>
<evidence type="ECO:0000313" key="1">
    <source>
        <dbReference type="EMBL" id="KAL0946049.1"/>
    </source>
</evidence>
<accession>A0ABR3IRZ7</accession>
<keyword evidence="2" id="KW-1185">Reference proteome</keyword>
<dbReference type="InterPro" id="IPR032675">
    <property type="entry name" value="LRR_dom_sf"/>
</dbReference>